<evidence type="ECO:0000256" key="1">
    <source>
        <dbReference type="ARBA" id="ARBA00023239"/>
    </source>
</evidence>
<dbReference type="PATRIC" id="fig|307121.4.peg.5762"/>
<organism evidence="4 5">
    <name type="scientific">Micromonospora krabiensis</name>
    <dbReference type="NCBI Taxonomy" id="307121"/>
    <lineage>
        <taxon>Bacteria</taxon>
        <taxon>Bacillati</taxon>
        <taxon>Actinomycetota</taxon>
        <taxon>Actinomycetes</taxon>
        <taxon>Micromonosporales</taxon>
        <taxon>Micromonosporaceae</taxon>
        <taxon>Micromonospora</taxon>
    </lineage>
</organism>
<dbReference type="SUPFAM" id="SSF56529">
    <property type="entry name" value="FAH"/>
    <property type="match status" value="1"/>
</dbReference>
<evidence type="ECO:0000256" key="2">
    <source>
        <dbReference type="SAM" id="MobiDB-lite"/>
    </source>
</evidence>
<dbReference type="PANTHER" id="PTHR30143:SF0">
    <property type="entry name" value="2-KETO-4-PENTENOATE HYDRATASE"/>
    <property type="match status" value="1"/>
</dbReference>
<dbReference type="Proteomes" id="UP000199393">
    <property type="component" value="Chromosome I"/>
</dbReference>
<dbReference type="InterPro" id="IPR036663">
    <property type="entry name" value="Fumarylacetoacetase_C_sf"/>
</dbReference>
<dbReference type="InterPro" id="IPR050772">
    <property type="entry name" value="Hydratase-Decarb/MhpD_sf"/>
</dbReference>
<dbReference type="AlphaFoldDB" id="A0A1C3NBT8"/>
<feature type="compositionally biased region" description="Basic and acidic residues" evidence="2">
    <location>
        <begin position="1"/>
        <end position="20"/>
    </location>
</feature>
<dbReference type="EMBL" id="LT598496">
    <property type="protein sequence ID" value="SBV30066.1"/>
    <property type="molecule type" value="Genomic_DNA"/>
</dbReference>
<keyword evidence="5" id="KW-1185">Reference proteome</keyword>
<dbReference type="PANTHER" id="PTHR30143">
    <property type="entry name" value="ACID HYDRATASE"/>
    <property type="match status" value="1"/>
</dbReference>
<feature type="region of interest" description="Disordered" evidence="2">
    <location>
        <begin position="1"/>
        <end position="55"/>
    </location>
</feature>
<protein>
    <submittedName>
        <fullName evidence="4">2-keto-4-pentenoate hydratase</fullName>
    </submittedName>
</protein>
<feature type="domain" description="Fumarylacetoacetase-like C-terminal" evidence="3">
    <location>
        <begin position="113"/>
        <end position="287"/>
    </location>
</feature>
<dbReference type="GO" id="GO:0008684">
    <property type="term" value="F:2-oxopent-4-enoate hydratase activity"/>
    <property type="evidence" value="ECO:0007669"/>
    <property type="project" value="TreeGrafter"/>
</dbReference>
<dbReference type="Pfam" id="PF01557">
    <property type="entry name" value="FAA_hydrolase"/>
    <property type="match status" value="1"/>
</dbReference>
<name>A0A1C3NBT8_9ACTN</name>
<dbReference type="STRING" id="307121.GA0070620_5654"/>
<accession>A0A1C3NBT8</accession>
<sequence>MNGRGEERHERTREADHRPGTPESSGGDAVNVDIEAANRELAEARSSGKPCAPLRGRLLPEGDVEAAYRVQQLQARAWQGRGERRVGAKIGLTSRAVQEAFGVFQPDFGILTDVMAVADGAEVAIGRLLQPRVEAEIAFVLGADLPDERITTVDLIRAVDHVLPAIEIVDSRIADWDISIVDTVADNASSGLFVLGTTPRRVADVDLRLCGMVLDHAGEPVSVGAGAACLGNPLHALAWLAGTLARSGDPLKAGDVVLSGALGPMVPVTPGAAYEARISGVGSVRTCFSKEAQ</sequence>
<dbReference type="Gene3D" id="3.90.850.10">
    <property type="entry name" value="Fumarylacetoacetase-like, C-terminal domain"/>
    <property type="match status" value="1"/>
</dbReference>
<evidence type="ECO:0000259" key="3">
    <source>
        <dbReference type="Pfam" id="PF01557"/>
    </source>
</evidence>
<evidence type="ECO:0000313" key="4">
    <source>
        <dbReference type="EMBL" id="SBV30066.1"/>
    </source>
</evidence>
<keyword evidence="1" id="KW-0456">Lyase</keyword>
<gene>
    <name evidence="4" type="ORF">GA0070620_5654</name>
</gene>
<proteinExistence type="predicted"/>
<evidence type="ECO:0000313" key="5">
    <source>
        <dbReference type="Proteomes" id="UP000199393"/>
    </source>
</evidence>
<dbReference type="InterPro" id="IPR011234">
    <property type="entry name" value="Fumarylacetoacetase-like_C"/>
</dbReference>
<dbReference type="GO" id="GO:0005737">
    <property type="term" value="C:cytoplasm"/>
    <property type="evidence" value="ECO:0007669"/>
    <property type="project" value="TreeGrafter"/>
</dbReference>
<reference evidence="5" key="1">
    <citation type="submission" date="2016-06" db="EMBL/GenBank/DDBJ databases">
        <authorList>
            <person name="Varghese N."/>
        </authorList>
    </citation>
    <scope>NUCLEOTIDE SEQUENCE [LARGE SCALE GENOMIC DNA]</scope>
    <source>
        <strain evidence="5">DSM 45344</strain>
    </source>
</reference>